<gene>
    <name evidence="1" type="ordered locus">BVU_3922</name>
</gene>
<reference evidence="1 2" key="1">
    <citation type="journal article" date="2007" name="PLoS Biol.">
        <title>Evolution of symbiotic bacteria in the distal human intestine.</title>
        <authorList>
            <person name="Xu J."/>
            <person name="Mahowald M.A."/>
            <person name="Ley R.E."/>
            <person name="Lozupone C.A."/>
            <person name="Hamady M."/>
            <person name="Martens E.C."/>
            <person name="Henrissat B."/>
            <person name="Coutinho P.M."/>
            <person name="Minx P."/>
            <person name="Latreille P."/>
            <person name="Cordum H."/>
            <person name="Van Brunt A."/>
            <person name="Kim K."/>
            <person name="Fulton R.S."/>
            <person name="Fulton L.A."/>
            <person name="Clifton S.W."/>
            <person name="Wilson R.K."/>
            <person name="Knight R.D."/>
            <person name="Gordon J.I."/>
        </authorList>
    </citation>
    <scope>NUCLEOTIDE SEQUENCE [LARGE SCALE GENOMIC DNA]</scope>
    <source>
        <strain evidence="2">ATCC 8482 / DSM 1447 / JCM 5826 / CCUG 4940 / NBRC 14291 / NCTC 11154</strain>
    </source>
</reference>
<dbReference type="PaxDb" id="435590-BVU_3922"/>
<protein>
    <submittedName>
        <fullName evidence="1">Uncharacterized protein</fullName>
    </submittedName>
</protein>
<dbReference type="Proteomes" id="UP000002861">
    <property type="component" value="Chromosome"/>
</dbReference>
<dbReference type="HOGENOM" id="CLU_2407308_0_0_10"/>
<sequence>MNIYFSYFIQLFLVKNSLIPKFIQLCIHPFGIILKEHLFQFFQTFLRFIVRKHFQQMPLYGVEYCSFHNYIGYKFYANIEFIMIISKMFLIN</sequence>
<evidence type="ECO:0000313" key="1">
    <source>
        <dbReference type="EMBL" id="ABR41525.1"/>
    </source>
</evidence>
<proteinExistence type="predicted"/>
<dbReference type="KEGG" id="bvu:BVU_3922"/>
<name>A6L761_PHOV8</name>
<dbReference type="EMBL" id="CP000139">
    <property type="protein sequence ID" value="ABR41525.1"/>
    <property type="molecule type" value="Genomic_DNA"/>
</dbReference>
<evidence type="ECO:0000313" key="2">
    <source>
        <dbReference type="Proteomes" id="UP000002861"/>
    </source>
</evidence>
<dbReference type="AlphaFoldDB" id="A6L761"/>
<organism evidence="1 2">
    <name type="scientific">Phocaeicola vulgatus (strain ATCC 8482 / DSM 1447 / JCM 5826 / CCUG 4940 / NBRC 14291 / NCTC 11154)</name>
    <name type="common">Bacteroides vulgatus</name>
    <dbReference type="NCBI Taxonomy" id="435590"/>
    <lineage>
        <taxon>Bacteria</taxon>
        <taxon>Pseudomonadati</taxon>
        <taxon>Bacteroidota</taxon>
        <taxon>Bacteroidia</taxon>
        <taxon>Bacteroidales</taxon>
        <taxon>Bacteroidaceae</taxon>
        <taxon>Phocaeicola</taxon>
    </lineage>
</organism>
<accession>A6L761</accession>